<dbReference type="AlphaFoldDB" id="A0AAE0IVC4"/>
<comment type="caution">
    <text evidence="2">The sequence shown here is derived from an EMBL/GenBank/DDBJ whole genome shotgun (WGS) entry which is preliminary data.</text>
</comment>
<evidence type="ECO:0000313" key="2">
    <source>
        <dbReference type="EMBL" id="KAK3331630.1"/>
    </source>
</evidence>
<keyword evidence="1" id="KW-1133">Transmembrane helix</keyword>
<evidence type="ECO:0000256" key="1">
    <source>
        <dbReference type="SAM" id="Phobius"/>
    </source>
</evidence>
<keyword evidence="1" id="KW-0812">Transmembrane</keyword>
<dbReference type="EMBL" id="JAUEPO010000002">
    <property type="protein sequence ID" value="KAK3331630.1"/>
    <property type="molecule type" value="Genomic_DNA"/>
</dbReference>
<reference evidence="2" key="2">
    <citation type="submission" date="2023-06" db="EMBL/GenBank/DDBJ databases">
        <authorList>
            <consortium name="Lawrence Berkeley National Laboratory"/>
            <person name="Haridas S."/>
            <person name="Hensen N."/>
            <person name="Bonometti L."/>
            <person name="Westerberg I."/>
            <person name="Brannstrom I.O."/>
            <person name="Guillou S."/>
            <person name="Cros-Aarteil S."/>
            <person name="Calhoun S."/>
            <person name="Kuo A."/>
            <person name="Mondo S."/>
            <person name="Pangilinan J."/>
            <person name="Riley R."/>
            <person name="Labutti K."/>
            <person name="Andreopoulos B."/>
            <person name="Lipzen A."/>
            <person name="Chen C."/>
            <person name="Yanf M."/>
            <person name="Daum C."/>
            <person name="Ng V."/>
            <person name="Clum A."/>
            <person name="Steindorff A."/>
            <person name="Ohm R."/>
            <person name="Martin F."/>
            <person name="Silar P."/>
            <person name="Natvig D."/>
            <person name="Lalanne C."/>
            <person name="Gautier V."/>
            <person name="Ament-Velasquez S.L."/>
            <person name="Kruys A."/>
            <person name="Hutchinson M.I."/>
            <person name="Powell A.J."/>
            <person name="Barry K."/>
            <person name="Miller A.N."/>
            <person name="Grigoriev I.V."/>
            <person name="Debuchy R."/>
            <person name="Gladieux P."/>
            <person name="Thoren M.H."/>
            <person name="Johannesson H."/>
        </authorList>
    </citation>
    <scope>NUCLEOTIDE SEQUENCE</scope>
    <source>
        <strain evidence="2">SMH4131-1</strain>
    </source>
</reference>
<organism evidence="2 3">
    <name type="scientific">Cercophora scortea</name>
    <dbReference type="NCBI Taxonomy" id="314031"/>
    <lineage>
        <taxon>Eukaryota</taxon>
        <taxon>Fungi</taxon>
        <taxon>Dikarya</taxon>
        <taxon>Ascomycota</taxon>
        <taxon>Pezizomycotina</taxon>
        <taxon>Sordariomycetes</taxon>
        <taxon>Sordariomycetidae</taxon>
        <taxon>Sordariales</taxon>
        <taxon>Lasiosphaeriaceae</taxon>
        <taxon>Cercophora</taxon>
    </lineage>
</organism>
<name>A0AAE0IVC4_9PEZI</name>
<sequence>MSTPFMFRLGSTLRTPIPRPMRLRETDLVAASLDLPTPALLAGHVVAGEDDCLPPFLARVGGRDTLYVEVVEAQGADYVRCLVGVPIGVGYEVADGVPGGDFFCCPAGRGAELVRGGAWGWICSTAAAGGWAVCSGGCCCWEVWDGGVWLWLWRGLLGRLGCFVLGRVLVCLGFLGSGLLCFLVAARHGSISESQVVVVRESTGSSRNSWFGDRAVE</sequence>
<protein>
    <submittedName>
        <fullName evidence="2">Uncharacterized protein</fullName>
    </submittedName>
</protein>
<gene>
    <name evidence="2" type="ORF">B0T19DRAFT_413676</name>
</gene>
<feature type="transmembrane region" description="Helical" evidence="1">
    <location>
        <begin position="164"/>
        <end position="185"/>
    </location>
</feature>
<keyword evidence="1" id="KW-0472">Membrane</keyword>
<accession>A0AAE0IVC4</accession>
<proteinExistence type="predicted"/>
<reference evidence="2" key="1">
    <citation type="journal article" date="2023" name="Mol. Phylogenet. Evol.">
        <title>Genome-scale phylogeny and comparative genomics of the fungal order Sordariales.</title>
        <authorList>
            <person name="Hensen N."/>
            <person name="Bonometti L."/>
            <person name="Westerberg I."/>
            <person name="Brannstrom I.O."/>
            <person name="Guillou S."/>
            <person name="Cros-Aarteil S."/>
            <person name="Calhoun S."/>
            <person name="Haridas S."/>
            <person name="Kuo A."/>
            <person name="Mondo S."/>
            <person name="Pangilinan J."/>
            <person name="Riley R."/>
            <person name="LaButti K."/>
            <person name="Andreopoulos B."/>
            <person name="Lipzen A."/>
            <person name="Chen C."/>
            <person name="Yan M."/>
            <person name="Daum C."/>
            <person name="Ng V."/>
            <person name="Clum A."/>
            <person name="Steindorff A."/>
            <person name="Ohm R.A."/>
            <person name="Martin F."/>
            <person name="Silar P."/>
            <person name="Natvig D.O."/>
            <person name="Lalanne C."/>
            <person name="Gautier V."/>
            <person name="Ament-Velasquez S.L."/>
            <person name="Kruys A."/>
            <person name="Hutchinson M.I."/>
            <person name="Powell A.J."/>
            <person name="Barry K."/>
            <person name="Miller A.N."/>
            <person name="Grigoriev I.V."/>
            <person name="Debuchy R."/>
            <person name="Gladieux P."/>
            <person name="Hiltunen Thoren M."/>
            <person name="Johannesson H."/>
        </authorList>
    </citation>
    <scope>NUCLEOTIDE SEQUENCE</scope>
    <source>
        <strain evidence="2">SMH4131-1</strain>
    </source>
</reference>
<keyword evidence="3" id="KW-1185">Reference proteome</keyword>
<dbReference type="Proteomes" id="UP001286456">
    <property type="component" value="Unassembled WGS sequence"/>
</dbReference>
<evidence type="ECO:0000313" key="3">
    <source>
        <dbReference type="Proteomes" id="UP001286456"/>
    </source>
</evidence>